<keyword evidence="7" id="KW-1185">Reference proteome</keyword>
<dbReference type="InterPro" id="IPR050808">
    <property type="entry name" value="Phage_Integrase"/>
</dbReference>
<protein>
    <submittedName>
        <fullName evidence="6">Tyrosine-type recombinase/integrase</fullName>
    </submittedName>
</protein>
<proteinExistence type="inferred from homology"/>
<evidence type="ECO:0000256" key="2">
    <source>
        <dbReference type="ARBA" id="ARBA00022908"/>
    </source>
</evidence>
<name>A0ABV4X2A6_9CYAN</name>
<dbReference type="InterPro" id="IPR002104">
    <property type="entry name" value="Integrase_catalytic"/>
</dbReference>
<dbReference type="Pfam" id="PF00589">
    <property type="entry name" value="Phage_integrase"/>
    <property type="match status" value="1"/>
</dbReference>
<dbReference type="PROSITE" id="PS51898">
    <property type="entry name" value="TYR_RECOMBINASE"/>
    <property type="match status" value="1"/>
</dbReference>
<evidence type="ECO:0000313" key="7">
    <source>
        <dbReference type="Proteomes" id="UP001576774"/>
    </source>
</evidence>
<evidence type="ECO:0000256" key="4">
    <source>
        <dbReference type="ARBA" id="ARBA00023172"/>
    </source>
</evidence>
<evidence type="ECO:0000256" key="1">
    <source>
        <dbReference type="ARBA" id="ARBA00008857"/>
    </source>
</evidence>
<dbReference type="EMBL" id="JBHFNQ010000064">
    <property type="protein sequence ID" value="MFB2876919.1"/>
    <property type="molecule type" value="Genomic_DNA"/>
</dbReference>
<evidence type="ECO:0000313" key="6">
    <source>
        <dbReference type="EMBL" id="MFB2876919.1"/>
    </source>
</evidence>
<dbReference type="InterPro" id="IPR022000">
    <property type="entry name" value="Min27-like_integrase_DNA_bind"/>
</dbReference>
<keyword evidence="3" id="KW-0238">DNA-binding</keyword>
<evidence type="ECO:0000259" key="5">
    <source>
        <dbReference type="PROSITE" id="PS51898"/>
    </source>
</evidence>
<comment type="caution">
    <text evidence="6">The sequence shown here is derived from an EMBL/GenBank/DDBJ whole genome shotgun (WGS) entry which is preliminary data.</text>
</comment>
<dbReference type="PANTHER" id="PTHR30629">
    <property type="entry name" value="PROPHAGE INTEGRASE"/>
    <property type="match status" value="1"/>
</dbReference>
<feature type="domain" description="Tyr recombinase" evidence="5">
    <location>
        <begin position="199"/>
        <end position="396"/>
    </location>
</feature>
<dbReference type="Proteomes" id="UP001576774">
    <property type="component" value="Unassembled WGS sequence"/>
</dbReference>
<dbReference type="Pfam" id="PF12167">
    <property type="entry name" value="Arm-DNA-bind_2"/>
    <property type="match status" value="1"/>
</dbReference>
<reference evidence="6 7" key="1">
    <citation type="submission" date="2024-09" db="EMBL/GenBank/DDBJ databases">
        <title>Floridaenema gen nov. (Aerosakkonemataceae, Aerosakkonematales ord. nov., Cyanobacteria) from benthic tropical and subtropical fresh waters, with the description of four new species.</title>
        <authorList>
            <person name="Moretto J.A."/>
            <person name="Berthold D.E."/>
            <person name="Lefler F.W."/>
            <person name="Huang I.-S."/>
            <person name="Laughinghouse H. IV."/>
        </authorList>
    </citation>
    <scope>NUCLEOTIDE SEQUENCE [LARGE SCALE GENOMIC DNA]</scope>
    <source>
        <strain evidence="6 7">BLCC-F46</strain>
    </source>
</reference>
<dbReference type="InterPro" id="IPR013762">
    <property type="entry name" value="Integrase-like_cat_sf"/>
</dbReference>
<keyword evidence="2" id="KW-0229">DNA integration</keyword>
<organism evidence="6 7">
    <name type="scientific">Floridaenema aerugineum BLCC-F46</name>
    <dbReference type="NCBI Taxonomy" id="3153654"/>
    <lineage>
        <taxon>Bacteria</taxon>
        <taxon>Bacillati</taxon>
        <taxon>Cyanobacteriota</taxon>
        <taxon>Cyanophyceae</taxon>
        <taxon>Oscillatoriophycideae</taxon>
        <taxon>Aerosakkonematales</taxon>
        <taxon>Aerosakkonemataceae</taxon>
        <taxon>Floridanema</taxon>
        <taxon>Floridanema aerugineum</taxon>
    </lineage>
</organism>
<dbReference type="InterPro" id="IPR011010">
    <property type="entry name" value="DNA_brk_join_enz"/>
</dbReference>
<evidence type="ECO:0000256" key="3">
    <source>
        <dbReference type="ARBA" id="ARBA00023125"/>
    </source>
</evidence>
<accession>A0ABV4X2A6</accession>
<dbReference type="InterPro" id="IPR010998">
    <property type="entry name" value="Integrase_recombinase_N"/>
</dbReference>
<gene>
    <name evidence="6" type="ORF">ACE1CC_08485</name>
</gene>
<dbReference type="Gene3D" id="1.10.443.10">
    <property type="entry name" value="Intergrase catalytic core"/>
    <property type="match status" value="1"/>
</dbReference>
<keyword evidence="4" id="KW-0233">DNA recombination</keyword>
<dbReference type="Gene3D" id="1.10.150.130">
    <property type="match status" value="1"/>
</dbReference>
<comment type="similarity">
    <text evidence="1">Belongs to the 'phage' integrase family.</text>
</comment>
<dbReference type="SUPFAM" id="SSF56349">
    <property type="entry name" value="DNA breaking-rejoining enzymes"/>
    <property type="match status" value="1"/>
</dbReference>
<sequence>MGKKQGKMYQSKPPQIKPVDSEGCIRIQFVINGVKYRANPIYRGNYNNPAHLAKAESIAAQIKHDIAAGLFDYSDTKLSKYCIKKEVPSIVTSKKVPNLLELWNLFEERQKGRVEETTIKQDYSRVRNALSKLTTDQLKLDNVHLLGDILLNYYSAGTLQKVFTHLKACGNWAVKSKTLTDNPFIGLTDQLPKQKNKHKKPECFTVEEIPIIIKAFRSDTYTPKESRFKHSHYADFIEFLFLTGCRPEDAIALTWNDIKQDKITFSKAYSNGVLKGSKTDVIRNFPINSQLEEFLERRKTNHTYFSNSLIFPSPTGTYINLHNFTNRCWRKVVKQLVTEGKVSQYLPLYNVRHTFITLMLRKGVDMQTIAVLCGTSIQMLREYYWSPDRQMKLPEI</sequence>
<dbReference type="PANTHER" id="PTHR30629:SF2">
    <property type="entry name" value="PROPHAGE INTEGRASE INTS-RELATED"/>
    <property type="match status" value="1"/>
</dbReference>